<sequence length="207" mass="24771">MRRIYMKNREEIIDEKSCIERVVINEDIINEWKSTYNEYRPLLEPNRKSVDEILEYIKSKYPVEEDTSVESKTIVEKNVLYNYYGKRLPKTDKTLSIVVLRVKNQDNAVQLYENQVSEHVEFIDKMKKTIKDFRSYSFEPIPIIIGAERKSGYIFVEGSQRLSEEITMIQGLDYDELKNYYLVANYIDVLKKHRKLDDVRHIKENNK</sequence>
<gene>
    <name evidence="1" type="ORF">CLSA_c18390</name>
</gene>
<keyword evidence="2" id="KW-1185">Reference proteome</keyword>
<evidence type="ECO:0000313" key="1">
    <source>
        <dbReference type="EMBL" id="AGX42832.1"/>
    </source>
</evidence>
<dbReference type="Proteomes" id="UP000017118">
    <property type="component" value="Chromosome"/>
</dbReference>
<dbReference type="eggNOG" id="ENOG5032THQ">
    <property type="taxonomic scope" value="Bacteria"/>
</dbReference>
<proteinExistence type="predicted"/>
<dbReference type="EMBL" id="CP006721">
    <property type="protein sequence ID" value="AGX42832.1"/>
    <property type="molecule type" value="Genomic_DNA"/>
</dbReference>
<organism evidence="1 2">
    <name type="scientific">Clostridium saccharobutylicum DSM 13864</name>
    <dbReference type="NCBI Taxonomy" id="1345695"/>
    <lineage>
        <taxon>Bacteria</taxon>
        <taxon>Bacillati</taxon>
        <taxon>Bacillota</taxon>
        <taxon>Clostridia</taxon>
        <taxon>Eubacteriales</taxon>
        <taxon>Clostridiaceae</taxon>
        <taxon>Clostridium</taxon>
    </lineage>
</organism>
<evidence type="ECO:0000313" key="2">
    <source>
        <dbReference type="Proteomes" id="UP000017118"/>
    </source>
</evidence>
<dbReference type="KEGG" id="csb:CLSA_c18390"/>
<dbReference type="PATRIC" id="fig|1345695.3.peg.1803"/>
<reference evidence="1 2" key="1">
    <citation type="journal article" date="2013" name="Genome Announc.">
        <title>Complete Genome Sequence of the Solvent Producer Clostridium saccharobutylicum NCP262 (DSM 13864).</title>
        <authorList>
            <person name="Poehlein A."/>
            <person name="Hartwich K."/>
            <person name="Krabben P."/>
            <person name="Ehrenreich A."/>
            <person name="Liebl W."/>
            <person name="Durre P."/>
            <person name="Gottschalk G."/>
            <person name="Daniel R."/>
        </authorList>
    </citation>
    <scope>NUCLEOTIDE SEQUENCE [LARGE SCALE GENOMIC DNA]</scope>
    <source>
        <strain evidence="1">DSM 13864</strain>
    </source>
</reference>
<dbReference type="HOGENOM" id="CLU_114863_0_0_9"/>
<dbReference type="AlphaFoldDB" id="U5MTP8"/>
<accession>U5MTP8</accession>
<protein>
    <submittedName>
        <fullName evidence="1">Uncharacterized protein</fullName>
    </submittedName>
</protein>
<name>U5MTP8_CLOSA</name>